<name>A0A562MP95_9SPHI</name>
<evidence type="ECO:0000259" key="1">
    <source>
        <dbReference type="Pfam" id="PF13280"/>
    </source>
</evidence>
<evidence type="ECO:0000313" key="3">
    <source>
        <dbReference type="EMBL" id="TWI21670.1"/>
    </source>
</evidence>
<evidence type="ECO:0000313" key="4">
    <source>
        <dbReference type="Proteomes" id="UP000315908"/>
    </source>
</evidence>
<dbReference type="RefSeq" id="WP_145327782.1">
    <property type="nucleotide sequence ID" value="NZ_VLKR01000007.1"/>
</dbReference>
<accession>A0A562MP95</accession>
<evidence type="ECO:0000259" key="2">
    <source>
        <dbReference type="Pfam" id="PF25583"/>
    </source>
</evidence>
<sequence length="335" mass="39332">MATNKHASIRYRILDSCLSNPQRRYSFEDLKVCLDRELIEINPDHKGISTRTLRDDLKHMRSPEGGNAPIETYKQNGHSYYRYSDKDFKLYNQGLNTAEMQQLKSAMDVLSKMEGLPQMGWVQEMGAKLEELFFLERSEQLIMSHDHNRYLKGIEHLGRLFHAILSKKCLKISYKSFKATKESYYNISPYHLREYNNRWFLFGRNKEYASLTNLPLDRIISIEDCDQQYIENDSWDFKEFFEDIIGVTISSSHTETVQIWFNENAAPYVISKPLHGSQKTISYDETGLIIELEIIPNFELETLILSFGERAKVLSPENFKEVIMKRVKGMRELYS</sequence>
<dbReference type="EMBL" id="VLKR01000007">
    <property type="protein sequence ID" value="TWI21670.1"/>
    <property type="molecule type" value="Genomic_DNA"/>
</dbReference>
<dbReference type="PROSITE" id="PS52050">
    <property type="entry name" value="WYL"/>
    <property type="match status" value="1"/>
</dbReference>
<dbReference type="GO" id="GO:0003677">
    <property type="term" value="F:DNA binding"/>
    <property type="evidence" value="ECO:0007669"/>
    <property type="project" value="UniProtKB-KW"/>
</dbReference>
<dbReference type="AlphaFoldDB" id="A0A562MP95"/>
<dbReference type="Pfam" id="PF25583">
    <property type="entry name" value="WCX"/>
    <property type="match status" value="1"/>
</dbReference>
<dbReference type="InterPro" id="IPR026881">
    <property type="entry name" value="WYL_dom"/>
</dbReference>
<organism evidence="3 4">
    <name type="scientific">Sphingobacterium siyangense</name>
    <dbReference type="NCBI Taxonomy" id="459529"/>
    <lineage>
        <taxon>Bacteria</taxon>
        <taxon>Pseudomonadati</taxon>
        <taxon>Bacteroidota</taxon>
        <taxon>Sphingobacteriia</taxon>
        <taxon>Sphingobacteriales</taxon>
        <taxon>Sphingobacteriaceae</taxon>
        <taxon>Sphingobacterium</taxon>
    </lineage>
</organism>
<reference evidence="3 4" key="1">
    <citation type="journal article" date="2015" name="Stand. Genomic Sci.">
        <title>Genomic Encyclopedia of Bacterial and Archaeal Type Strains, Phase III: the genomes of soil and plant-associated and newly described type strains.</title>
        <authorList>
            <person name="Whitman W.B."/>
            <person name="Woyke T."/>
            <person name="Klenk H.P."/>
            <person name="Zhou Y."/>
            <person name="Lilburn T.G."/>
            <person name="Beck B.J."/>
            <person name="De Vos P."/>
            <person name="Vandamme P."/>
            <person name="Eisen J.A."/>
            <person name="Garrity G."/>
            <person name="Hugenholtz P."/>
            <person name="Kyrpides N.C."/>
        </authorList>
    </citation>
    <scope>NUCLEOTIDE SEQUENCE [LARGE SCALE GENOMIC DNA]</scope>
    <source>
        <strain evidence="3 4">CGMCC 1.6855</strain>
    </source>
</reference>
<dbReference type="Pfam" id="PF13280">
    <property type="entry name" value="WYL"/>
    <property type="match status" value="1"/>
</dbReference>
<dbReference type="PANTHER" id="PTHR34580">
    <property type="match status" value="1"/>
</dbReference>
<comment type="caution">
    <text evidence="3">The sequence shown here is derived from an EMBL/GenBank/DDBJ whole genome shotgun (WGS) entry which is preliminary data.</text>
</comment>
<proteinExistence type="predicted"/>
<gene>
    <name evidence="3" type="ORF">IQ31_01802</name>
</gene>
<feature type="domain" description="WYL" evidence="1">
    <location>
        <begin position="155"/>
        <end position="223"/>
    </location>
</feature>
<dbReference type="PANTHER" id="PTHR34580:SF9">
    <property type="entry name" value="SLL5097 PROTEIN"/>
    <property type="match status" value="1"/>
</dbReference>
<keyword evidence="3" id="KW-0238">DNA-binding</keyword>
<dbReference type="InterPro" id="IPR051534">
    <property type="entry name" value="CBASS_pafABC_assoc_protein"/>
</dbReference>
<dbReference type="OrthoDB" id="43316at2"/>
<feature type="domain" description="WCX" evidence="2">
    <location>
        <begin position="254"/>
        <end position="330"/>
    </location>
</feature>
<protein>
    <submittedName>
        <fullName evidence="3">Putative DNA-binding transcriptional regulator YafY</fullName>
    </submittedName>
</protein>
<dbReference type="InterPro" id="IPR057727">
    <property type="entry name" value="WCX_dom"/>
</dbReference>
<dbReference type="Proteomes" id="UP000315908">
    <property type="component" value="Unassembled WGS sequence"/>
</dbReference>